<evidence type="ECO:0000313" key="2">
    <source>
        <dbReference type="Proteomes" id="UP000008207"/>
    </source>
</evidence>
<protein>
    <submittedName>
        <fullName evidence="1">Uncharacterized protein</fullName>
    </submittedName>
</protein>
<evidence type="ECO:0000313" key="1">
    <source>
        <dbReference type="EMBL" id="ACL62512.1"/>
    </source>
</evidence>
<dbReference type="HOGENOM" id="CLU_2771168_0_0_5"/>
<sequence length="69" mass="7898">MQEASRWFCSHTVHVPANPKSLRSHSMAAKPWTVRRAVVNERKSPTRGIGRLTRKWSLAIPCCRGLVTW</sequence>
<dbReference type="AlphaFoldDB" id="B8IVS2"/>
<dbReference type="Proteomes" id="UP000008207">
    <property type="component" value="Plasmid pMNOD01"/>
</dbReference>
<keyword evidence="1" id="KW-0614">Plasmid</keyword>
<organism evidence="1 2">
    <name type="scientific">Methylobacterium nodulans (strain LMG 21967 / CNCM I-2342 / ORS 2060)</name>
    <dbReference type="NCBI Taxonomy" id="460265"/>
    <lineage>
        <taxon>Bacteria</taxon>
        <taxon>Pseudomonadati</taxon>
        <taxon>Pseudomonadota</taxon>
        <taxon>Alphaproteobacteria</taxon>
        <taxon>Hyphomicrobiales</taxon>
        <taxon>Methylobacteriaceae</taxon>
        <taxon>Methylobacterium</taxon>
    </lineage>
</organism>
<dbReference type="EMBL" id="CP001350">
    <property type="protein sequence ID" value="ACL62512.1"/>
    <property type="molecule type" value="Genomic_DNA"/>
</dbReference>
<accession>B8IVS2</accession>
<geneLocation type="plasmid" evidence="1 2">
    <name>pMNOD01</name>
</geneLocation>
<dbReference type="KEGG" id="mno:Mnod_8380"/>
<name>B8IVS2_METNO</name>
<proteinExistence type="predicted"/>
<gene>
    <name evidence="1" type="ordered locus">Mnod_8380</name>
</gene>
<reference evidence="2" key="1">
    <citation type="submission" date="2009-01" db="EMBL/GenBank/DDBJ databases">
        <title>Complete sequence of plasmid 1 of Methylobacterium nodulans ORS 2060.</title>
        <authorList>
            <consortium name="US DOE Joint Genome Institute"/>
            <person name="Lucas S."/>
            <person name="Copeland A."/>
            <person name="Lapidus A."/>
            <person name="Glavina del Rio T."/>
            <person name="Dalin E."/>
            <person name="Tice H."/>
            <person name="Bruce D."/>
            <person name="Goodwin L."/>
            <person name="Pitluck S."/>
            <person name="Sims D."/>
            <person name="Brettin T."/>
            <person name="Detter J.C."/>
            <person name="Han C."/>
            <person name="Larimer F."/>
            <person name="Land M."/>
            <person name="Hauser L."/>
            <person name="Kyrpides N."/>
            <person name="Ivanova N."/>
            <person name="Marx C.J."/>
            <person name="Richardson P."/>
        </authorList>
    </citation>
    <scope>NUCLEOTIDE SEQUENCE [LARGE SCALE GENOMIC DNA]</scope>
    <source>
        <strain evidence="2">LMG 21967 / CNCM I-2342 / ORS 2060</strain>
        <plasmid evidence="2">Plasmid pMNOD01</plasmid>
    </source>
</reference>
<keyword evidence="2" id="KW-1185">Reference proteome</keyword>